<dbReference type="EMBL" id="JBBPBM010000001">
    <property type="protein sequence ID" value="KAK8601001.1"/>
    <property type="molecule type" value="Genomic_DNA"/>
</dbReference>
<protein>
    <submittedName>
        <fullName evidence="1">Uncharacterized protein</fullName>
    </submittedName>
</protein>
<organism evidence="1 2">
    <name type="scientific">Hibiscus sabdariffa</name>
    <name type="common">roselle</name>
    <dbReference type="NCBI Taxonomy" id="183260"/>
    <lineage>
        <taxon>Eukaryota</taxon>
        <taxon>Viridiplantae</taxon>
        <taxon>Streptophyta</taxon>
        <taxon>Embryophyta</taxon>
        <taxon>Tracheophyta</taxon>
        <taxon>Spermatophyta</taxon>
        <taxon>Magnoliopsida</taxon>
        <taxon>eudicotyledons</taxon>
        <taxon>Gunneridae</taxon>
        <taxon>Pentapetalae</taxon>
        <taxon>rosids</taxon>
        <taxon>malvids</taxon>
        <taxon>Malvales</taxon>
        <taxon>Malvaceae</taxon>
        <taxon>Malvoideae</taxon>
        <taxon>Hibiscus</taxon>
    </lineage>
</organism>
<keyword evidence="2" id="KW-1185">Reference proteome</keyword>
<name>A0ABR2GEF0_9ROSI</name>
<accession>A0ABR2GEF0</accession>
<dbReference type="Proteomes" id="UP001472677">
    <property type="component" value="Unassembled WGS sequence"/>
</dbReference>
<gene>
    <name evidence="1" type="ORF">V6N12_050846</name>
</gene>
<evidence type="ECO:0000313" key="1">
    <source>
        <dbReference type="EMBL" id="KAK8601001.1"/>
    </source>
</evidence>
<evidence type="ECO:0000313" key="2">
    <source>
        <dbReference type="Proteomes" id="UP001472677"/>
    </source>
</evidence>
<comment type="caution">
    <text evidence="1">The sequence shown here is derived from an EMBL/GenBank/DDBJ whole genome shotgun (WGS) entry which is preliminary data.</text>
</comment>
<sequence>MVILGVMNERFLFKVQERGLSKVHDVGHRKEVVYEASSTESESVSKRVTQLKLRSGEIDRHENINEILFGNMLVVDRRHEVPVESWSWGEEELVGHSTVGDLFLGPIENAPKKAFWALHVIPAPSLFGPTRVMDKADDIVGFEWSIPLGSISGLNSSVPCLVVKNVTHIES</sequence>
<reference evidence="1 2" key="1">
    <citation type="journal article" date="2024" name="G3 (Bethesda)">
        <title>Genome assembly of Hibiscus sabdariffa L. provides insights into metabolisms of medicinal natural products.</title>
        <authorList>
            <person name="Kim T."/>
        </authorList>
    </citation>
    <scope>NUCLEOTIDE SEQUENCE [LARGE SCALE GENOMIC DNA]</scope>
    <source>
        <strain evidence="1">TK-2024</strain>
        <tissue evidence="1">Old leaves</tissue>
    </source>
</reference>
<proteinExistence type="predicted"/>